<evidence type="ECO:0000313" key="7">
    <source>
        <dbReference type="EMBL" id="CAB4566563.1"/>
    </source>
</evidence>
<name>A0A6J6DWT1_9ZZZZ</name>
<dbReference type="GO" id="GO:0010181">
    <property type="term" value="F:FMN binding"/>
    <property type="evidence" value="ECO:0007669"/>
    <property type="project" value="InterPro"/>
</dbReference>
<keyword evidence="3" id="KW-0288">FMN</keyword>
<keyword evidence="4" id="KW-0560">Oxidoreductase</keyword>
<dbReference type="PIRSF" id="PIRSF000138">
    <property type="entry name" value="Al-hdrx_acd_dh"/>
    <property type="match status" value="1"/>
</dbReference>
<accession>A0A6J6DWT1</accession>
<dbReference type="EMBL" id="CAEZTI010000127">
    <property type="protein sequence ID" value="CAB4566563.1"/>
    <property type="molecule type" value="Genomic_DNA"/>
</dbReference>
<dbReference type="InterPro" id="IPR012133">
    <property type="entry name" value="Alpha-hydoxy_acid_DH_FMN"/>
</dbReference>
<evidence type="ECO:0000256" key="5">
    <source>
        <dbReference type="ARBA" id="ARBA00024042"/>
    </source>
</evidence>
<dbReference type="Gene3D" id="3.20.20.70">
    <property type="entry name" value="Aldolase class I"/>
    <property type="match status" value="1"/>
</dbReference>
<gene>
    <name evidence="7" type="ORF">UFOPK1619_00691</name>
</gene>
<evidence type="ECO:0000256" key="2">
    <source>
        <dbReference type="ARBA" id="ARBA00022630"/>
    </source>
</evidence>
<proteinExistence type="inferred from homology"/>
<evidence type="ECO:0000256" key="3">
    <source>
        <dbReference type="ARBA" id="ARBA00022643"/>
    </source>
</evidence>
<dbReference type="PROSITE" id="PS51349">
    <property type="entry name" value="FMN_HYDROXY_ACID_DH_2"/>
    <property type="match status" value="1"/>
</dbReference>
<dbReference type="GO" id="GO:0004459">
    <property type="term" value="F:L-lactate dehydrogenase (NAD+) activity"/>
    <property type="evidence" value="ECO:0007669"/>
    <property type="project" value="TreeGrafter"/>
</dbReference>
<reference evidence="7" key="1">
    <citation type="submission" date="2020-05" db="EMBL/GenBank/DDBJ databases">
        <authorList>
            <person name="Chiriac C."/>
            <person name="Salcher M."/>
            <person name="Ghai R."/>
            <person name="Kavagutti S V."/>
        </authorList>
    </citation>
    <scope>NUCLEOTIDE SEQUENCE</scope>
</reference>
<dbReference type="InterPro" id="IPR000262">
    <property type="entry name" value="FMN-dep_DH"/>
</dbReference>
<dbReference type="AlphaFoldDB" id="A0A6J6DWT1"/>
<dbReference type="FunFam" id="3.20.20.70:FF:000029">
    <property type="entry name" value="L-lactate dehydrogenase"/>
    <property type="match status" value="1"/>
</dbReference>
<comment type="cofactor">
    <cofactor evidence="1">
        <name>FMN</name>
        <dbReference type="ChEBI" id="CHEBI:58210"/>
    </cofactor>
</comment>
<evidence type="ECO:0000259" key="6">
    <source>
        <dbReference type="PROSITE" id="PS51349"/>
    </source>
</evidence>
<sequence length="407" mass="44892">MGLIKTLRSVASFSVPTLSRRKRRFNRAANIADLRLIARDRLPRGIFDYIDGGAEDELTMARNSSDFAEYEFVPRILRNVANINTSTSFLGRELETPIIFSPTGFTRIAHSQGELSVARVAAKHQSPYCLSTLSTRSIEEVAQVSNGPKWFQVYVWRDREMVKDMLSRAEQCGYEAIMLTVDTAVLGRRERDVRRGFTLPPTLGPGTIIDGITHPSWTWDFIRHEPITFSNIKASSDNKNGTAVTLSAFISEQFDQSLSWDDIEWFRAHWKGHIILKGVQSVADATEAVAHGIDAIAVSNHGGRQLDRSPSPISLIAPIANAISGAVPIICDGGIRRGADIVTALSQGATACTMGRSYLYGLGAAGEQGVERAYEMLVDEMRRTMALCGVRTIAEIDSTLTTHHHRS</sequence>
<feature type="domain" description="FMN hydroxy acid dehydrogenase" evidence="6">
    <location>
        <begin position="23"/>
        <end position="406"/>
    </location>
</feature>
<evidence type="ECO:0000256" key="1">
    <source>
        <dbReference type="ARBA" id="ARBA00001917"/>
    </source>
</evidence>
<comment type="similarity">
    <text evidence="5">Belongs to the FMN-dependent alpha-hydroxy acid dehydrogenase family.</text>
</comment>
<organism evidence="7">
    <name type="scientific">freshwater metagenome</name>
    <dbReference type="NCBI Taxonomy" id="449393"/>
    <lineage>
        <taxon>unclassified sequences</taxon>
        <taxon>metagenomes</taxon>
        <taxon>ecological metagenomes</taxon>
    </lineage>
</organism>
<dbReference type="GO" id="GO:0009060">
    <property type="term" value="P:aerobic respiration"/>
    <property type="evidence" value="ECO:0007669"/>
    <property type="project" value="TreeGrafter"/>
</dbReference>
<dbReference type="Pfam" id="PF01070">
    <property type="entry name" value="FMN_dh"/>
    <property type="match status" value="1"/>
</dbReference>
<dbReference type="InterPro" id="IPR037396">
    <property type="entry name" value="FMN_HAD"/>
</dbReference>
<protein>
    <submittedName>
        <fullName evidence="7">Unannotated protein</fullName>
    </submittedName>
</protein>
<dbReference type="PANTHER" id="PTHR10578:SF107">
    <property type="entry name" value="2-HYDROXYACID OXIDASE 1"/>
    <property type="match status" value="1"/>
</dbReference>
<dbReference type="PANTHER" id="PTHR10578">
    <property type="entry name" value="S -2-HYDROXY-ACID OXIDASE-RELATED"/>
    <property type="match status" value="1"/>
</dbReference>
<evidence type="ECO:0000256" key="4">
    <source>
        <dbReference type="ARBA" id="ARBA00023002"/>
    </source>
</evidence>
<dbReference type="CDD" id="cd02809">
    <property type="entry name" value="alpha_hydroxyacid_oxid_FMN"/>
    <property type="match status" value="1"/>
</dbReference>
<dbReference type="InterPro" id="IPR013785">
    <property type="entry name" value="Aldolase_TIM"/>
</dbReference>
<dbReference type="InterPro" id="IPR008259">
    <property type="entry name" value="FMN_hydac_DH_AS"/>
</dbReference>
<dbReference type="SUPFAM" id="SSF51395">
    <property type="entry name" value="FMN-linked oxidoreductases"/>
    <property type="match status" value="1"/>
</dbReference>
<keyword evidence="2" id="KW-0285">Flavoprotein</keyword>
<dbReference type="GO" id="GO:0005886">
    <property type="term" value="C:plasma membrane"/>
    <property type="evidence" value="ECO:0007669"/>
    <property type="project" value="TreeGrafter"/>
</dbReference>
<dbReference type="PROSITE" id="PS00557">
    <property type="entry name" value="FMN_HYDROXY_ACID_DH_1"/>
    <property type="match status" value="1"/>
</dbReference>